<evidence type="ECO:0000313" key="1">
    <source>
        <dbReference type="EMBL" id="KAF2092182.1"/>
    </source>
</evidence>
<proteinExistence type="predicted"/>
<organism evidence="1 2">
    <name type="scientific">Saccharata proteae CBS 121410</name>
    <dbReference type="NCBI Taxonomy" id="1314787"/>
    <lineage>
        <taxon>Eukaryota</taxon>
        <taxon>Fungi</taxon>
        <taxon>Dikarya</taxon>
        <taxon>Ascomycota</taxon>
        <taxon>Pezizomycotina</taxon>
        <taxon>Dothideomycetes</taxon>
        <taxon>Dothideomycetes incertae sedis</taxon>
        <taxon>Botryosphaeriales</taxon>
        <taxon>Saccharataceae</taxon>
        <taxon>Saccharata</taxon>
    </lineage>
</organism>
<accession>A0A9P4I2V8</accession>
<dbReference type="EMBL" id="ML978711">
    <property type="protein sequence ID" value="KAF2092182.1"/>
    <property type="molecule type" value="Genomic_DNA"/>
</dbReference>
<comment type="caution">
    <text evidence="1">The sequence shown here is derived from an EMBL/GenBank/DDBJ whole genome shotgun (WGS) entry which is preliminary data.</text>
</comment>
<keyword evidence="2" id="KW-1185">Reference proteome</keyword>
<sequence>MDGPAFDQEAGLELNLRPMYKLHVLPLSAGGVSASLCSASKRNGGGRGQPMRQWDGGSAFSHDAKPLAGIFEPVHGGTAKRGEDVDLFFVVLSVGRPQMTGTSVGPHFNPIRDRVALYTKRHESNQRCWRSSQRPCHGSKSKSVLHTYTGQLALAATLVSLRTTNLSQSGDCRRTHKLNQEPISVPPAPALLQNLTTSQSHNLTTSQQLSTSSYLSAQPLLQHPSSKQPHSLRPN</sequence>
<gene>
    <name evidence="1" type="ORF">K490DRAFT_53326</name>
</gene>
<reference evidence="1" key="1">
    <citation type="journal article" date="2020" name="Stud. Mycol.">
        <title>101 Dothideomycetes genomes: a test case for predicting lifestyles and emergence of pathogens.</title>
        <authorList>
            <person name="Haridas S."/>
            <person name="Albert R."/>
            <person name="Binder M."/>
            <person name="Bloem J."/>
            <person name="Labutti K."/>
            <person name="Salamov A."/>
            <person name="Andreopoulos B."/>
            <person name="Baker S."/>
            <person name="Barry K."/>
            <person name="Bills G."/>
            <person name="Bluhm B."/>
            <person name="Cannon C."/>
            <person name="Castanera R."/>
            <person name="Culley D."/>
            <person name="Daum C."/>
            <person name="Ezra D."/>
            <person name="Gonzalez J."/>
            <person name="Henrissat B."/>
            <person name="Kuo A."/>
            <person name="Liang C."/>
            <person name="Lipzen A."/>
            <person name="Lutzoni F."/>
            <person name="Magnuson J."/>
            <person name="Mondo S."/>
            <person name="Nolan M."/>
            <person name="Ohm R."/>
            <person name="Pangilinan J."/>
            <person name="Park H.-J."/>
            <person name="Ramirez L."/>
            <person name="Alfaro M."/>
            <person name="Sun H."/>
            <person name="Tritt A."/>
            <person name="Yoshinaga Y."/>
            <person name="Zwiers L.-H."/>
            <person name="Turgeon B."/>
            <person name="Goodwin S."/>
            <person name="Spatafora J."/>
            <person name="Crous P."/>
            <person name="Grigoriev I."/>
        </authorList>
    </citation>
    <scope>NUCLEOTIDE SEQUENCE</scope>
    <source>
        <strain evidence="1">CBS 121410</strain>
    </source>
</reference>
<dbReference type="AlphaFoldDB" id="A0A9P4I2V8"/>
<name>A0A9P4I2V8_9PEZI</name>
<protein>
    <submittedName>
        <fullName evidence="1">Uncharacterized protein</fullName>
    </submittedName>
</protein>
<dbReference type="Proteomes" id="UP000799776">
    <property type="component" value="Unassembled WGS sequence"/>
</dbReference>
<evidence type="ECO:0000313" key="2">
    <source>
        <dbReference type="Proteomes" id="UP000799776"/>
    </source>
</evidence>